<comment type="caution">
    <text evidence="2">The sequence shown here is derived from an EMBL/GenBank/DDBJ whole genome shotgun (WGS) entry which is preliminary data.</text>
</comment>
<organism evidence="2 3">
    <name type="scientific">Thermogemmatispora tikiterensis</name>
    <dbReference type="NCBI Taxonomy" id="1825093"/>
    <lineage>
        <taxon>Bacteria</taxon>
        <taxon>Bacillati</taxon>
        <taxon>Chloroflexota</taxon>
        <taxon>Ktedonobacteria</taxon>
        <taxon>Thermogemmatisporales</taxon>
        <taxon>Thermogemmatisporaceae</taxon>
        <taxon>Thermogemmatispora</taxon>
    </lineage>
</organism>
<evidence type="ECO:0000313" key="2">
    <source>
        <dbReference type="EMBL" id="RAQ94016.1"/>
    </source>
</evidence>
<feature type="transmembrane region" description="Helical" evidence="1">
    <location>
        <begin position="48"/>
        <end position="67"/>
    </location>
</feature>
<reference evidence="2 3" key="1">
    <citation type="submission" date="2016-08" db="EMBL/GenBank/DDBJ databases">
        <title>Analysis of Carbohydrate Active Enzymes in Thermogemmatispora T81 Reveals Carbohydrate Degradation Ability.</title>
        <authorList>
            <person name="Tomazini A."/>
            <person name="Lal S."/>
            <person name="Stott M."/>
            <person name="Henrissat B."/>
            <person name="Polikarpov I."/>
            <person name="Sparling R."/>
            <person name="Levin D.B."/>
        </authorList>
    </citation>
    <scope>NUCLEOTIDE SEQUENCE [LARGE SCALE GENOMIC DNA]</scope>
    <source>
        <strain evidence="2 3">T81</strain>
    </source>
</reference>
<dbReference type="Proteomes" id="UP000248706">
    <property type="component" value="Unassembled WGS sequence"/>
</dbReference>
<feature type="transmembrane region" description="Helical" evidence="1">
    <location>
        <begin position="74"/>
        <end position="95"/>
    </location>
</feature>
<keyword evidence="1" id="KW-0472">Membrane</keyword>
<keyword evidence="1" id="KW-1133">Transmembrane helix</keyword>
<keyword evidence="3" id="KW-1185">Reference proteome</keyword>
<keyword evidence="1" id="KW-0812">Transmembrane</keyword>
<evidence type="ECO:0008006" key="4">
    <source>
        <dbReference type="Google" id="ProtNLM"/>
    </source>
</evidence>
<evidence type="ECO:0000313" key="3">
    <source>
        <dbReference type="Proteomes" id="UP000248706"/>
    </source>
</evidence>
<evidence type="ECO:0000256" key="1">
    <source>
        <dbReference type="SAM" id="Phobius"/>
    </source>
</evidence>
<name>A0A328V8S3_9CHLR</name>
<accession>A0A328V8S3</accession>
<protein>
    <recommendedName>
        <fullName evidence="4">DUF1475 domain-containing protein</fullName>
    </recommendedName>
</protein>
<dbReference type="AlphaFoldDB" id="A0A328V8S3"/>
<dbReference type="RefSeq" id="WP_112425567.1">
    <property type="nucleotide sequence ID" value="NZ_MCIF01000002.1"/>
</dbReference>
<proteinExistence type="predicted"/>
<sequence>MKRQWTIVLLLVICTTVIVLQLSGGFAESMQAIKHAMPGTISVPGPRALIIDVLSFVAWVWGLVLTARTRRWRWLVLILVTGYIGGYLYSLVTLFRQVRGKSDEHQPALTHS</sequence>
<dbReference type="EMBL" id="MCIF01000002">
    <property type="protein sequence ID" value="RAQ94016.1"/>
    <property type="molecule type" value="Genomic_DNA"/>
</dbReference>
<gene>
    <name evidence="2" type="ORF">A4R35_00630</name>
</gene>